<proteinExistence type="predicted"/>
<evidence type="ECO:0000313" key="1">
    <source>
        <dbReference type="EMBL" id="SIS00252.1"/>
    </source>
</evidence>
<sequence>MNNLFASTQPMNNQSLNSMTAMQLTSKLTKQLIISLNIQEGHGLCYFLGVSPCYQNYLAIWRWVMGQVEALSAQTLDDYTFDQLYYDLESYFVHQLPAG</sequence>
<reference evidence="2" key="1">
    <citation type="submission" date="2017-01" db="EMBL/GenBank/DDBJ databases">
        <authorList>
            <person name="Varghese N."/>
            <person name="Submissions S."/>
        </authorList>
    </citation>
    <scope>NUCLEOTIDE SEQUENCE [LARGE SCALE GENOMIC DNA]</scope>
    <source>
        <strain evidence="2">DSM 21768</strain>
    </source>
</reference>
<dbReference type="AlphaFoldDB" id="A0A1N7FIR7"/>
<evidence type="ECO:0000313" key="2">
    <source>
        <dbReference type="Proteomes" id="UP000187495"/>
    </source>
</evidence>
<dbReference type="STRING" id="34061.B0189_10280"/>
<dbReference type="Proteomes" id="UP000187495">
    <property type="component" value="Unassembled WGS sequence"/>
</dbReference>
<accession>A0A1N7FIR7</accession>
<name>A0A1N7FIR7_9GAMM</name>
<gene>
    <name evidence="1" type="ORF">SAMN02745664_11341</name>
</gene>
<protein>
    <submittedName>
        <fullName evidence="1">Uncharacterized protein</fullName>
    </submittedName>
</protein>
<organism evidence="1 2">
    <name type="scientific">Moraxella cuniculi DSM 21768</name>
    <dbReference type="NCBI Taxonomy" id="1122245"/>
    <lineage>
        <taxon>Bacteria</taxon>
        <taxon>Pseudomonadati</taxon>
        <taxon>Pseudomonadota</taxon>
        <taxon>Gammaproteobacteria</taxon>
        <taxon>Moraxellales</taxon>
        <taxon>Moraxellaceae</taxon>
        <taxon>Moraxella</taxon>
    </lineage>
</organism>
<dbReference type="RefSeq" id="WP_076555706.1">
    <property type="nucleotide sequence ID" value="NZ_FTNU01000013.1"/>
</dbReference>
<keyword evidence="2" id="KW-1185">Reference proteome</keyword>
<dbReference type="EMBL" id="FTNU01000013">
    <property type="protein sequence ID" value="SIS00252.1"/>
    <property type="molecule type" value="Genomic_DNA"/>
</dbReference>